<dbReference type="GO" id="GO:0016020">
    <property type="term" value="C:membrane"/>
    <property type="evidence" value="ECO:0007669"/>
    <property type="project" value="UniProtKB-SubCell"/>
</dbReference>
<dbReference type="FunCoup" id="A0A1Y2LPF4">
    <property type="interactions" value="32"/>
</dbReference>
<feature type="transmembrane region" description="Helical" evidence="6">
    <location>
        <begin position="370"/>
        <end position="389"/>
    </location>
</feature>
<feature type="transmembrane region" description="Helical" evidence="6">
    <location>
        <begin position="197"/>
        <end position="221"/>
    </location>
</feature>
<dbReference type="PANTHER" id="PTHR42718">
    <property type="entry name" value="MAJOR FACILITATOR SUPERFAMILY MULTIDRUG TRANSPORTER MFSC"/>
    <property type="match status" value="1"/>
</dbReference>
<dbReference type="InterPro" id="IPR036259">
    <property type="entry name" value="MFS_trans_sf"/>
</dbReference>
<dbReference type="SUPFAM" id="SSF103473">
    <property type="entry name" value="MFS general substrate transporter"/>
    <property type="match status" value="2"/>
</dbReference>
<feature type="transmembrane region" description="Helical" evidence="6">
    <location>
        <begin position="506"/>
        <end position="527"/>
    </location>
</feature>
<name>A0A1Y2LPF4_EPING</name>
<evidence type="ECO:0000256" key="3">
    <source>
        <dbReference type="ARBA" id="ARBA00022989"/>
    </source>
</evidence>
<proteinExistence type="predicted"/>
<protein>
    <recommendedName>
        <fullName evidence="7">Major facilitator superfamily (MFS) profile domain-containing protein</fullName>
    </recommendedName>
</protein>
<feature type="transmembrane region" description="Helical" evidence="6">
    <location>
        <begin position="103"/>
        <end position="121"/>
    </location>
</feature>
<gene>
    <name evidence="8" type="ORF">B5807_10257</name>
</gene>
<dbReference type="Gene3D" id="1.20.1250.20">
    <property type="entry name" value="MFS general substrate transporter like domains"/>
    <property type="match status" value="2"/>
</dbReference>
<evidence type="ECO:0000256" key="4">
    <source>
        <dbReference type="ARBA" id="ARBA00023136"/>
    </source>
</evidence>
<keyword evidence="3 6" id="KW-1133">Transmembrane helix</keyword>
<dbReference type="EMBL" id="KZ107854">
    <property type="protein sequence ID" value="OSS45412.1"/>
    <property type="molecule type" value="Genomic_DNA"/>
</dbReference>
<feature type="transmembrane region" description="Helical" evidence="6">
    <location>
        <begin position="268"/>
        <end position="287"/>
    </location>
</feature>
<evidence type="ECO:0000313" key="8">
    <source>
        <dbReference type="EMBL" id="OSS45412.1"/>
    </source>
</evidence>
<organism evidence="8 9">
    <name type="scientific">Epicoccum nigrum</name>
    <name type="common">Soil fungus</name>
    <name type="synonym">Epicoccum purpurascens</name>
    <dbReference type="NCBI Taxonomy" id="105696"/>
    <lineage>
        <taxon>Eukaryota</taxon>
        <taxon>Fungi</taxon>
        <taxon>Dikarya</taxon>
        <taxon>Ascomycota</taxon>
        <taxon>Pezizomycotina</taxon>
        <taxon>Dothideomycetes</taxon>
        <taxon>Pleosporomycetidae</taxon>
        <taxon>Pleosporales</taxon>
        <taxon>Pleosporineae</taxon>
        <taxon>Didymellaceae</taxon>
        <taxon>Epicoccum</taxon>
    </lineage>
</organism>
<feature type="region of interest" description="Disordered" evidence="5">
    <location>
        <begin position="1"/>
        <end position="42"/>
    </location>
</feature>
<feature type="transmembrane region" description="Helical" evidence="6">
    <location>
        <begin position="64"/>
        <end position="91"/>
    </location>
</feature>
<keyword evidence="9" id="KW-1185">Reference proteome</keyword>
<accession>A0A1Y2LPF4</accession>
<feature type="transmembrane region" description="Helical" evidence="6">
    <location>
        <begin position="401"/>
        <end position="420"/>
    </location>
</feature>
<dbReference type="GO" id="GO:0022857">
    <property type="term" value="F:transmembrane transporter activity"/>
    <property type="evidence" value="ECO:0007669"/>
    <property type="project" value="InterPro"/>
</dbReference>
<comment type="subcellular location">
    <subcellularLocation>
        <location evidence="1">Membrane</location>
        <topology evidence="1">Multi-pass membrane protein</topology>
    </subcellularLocation>
</comment>
<evidence type="ECO:0000256" key="1">
    <source>
        <dbReference type="ARBA" id="ARBA00004141"/>
    </source>
</evidence>
<dbReference type="InterPro" id="IPR020846">
    <property type="entry name" value="MFS_dom"/>
</dbReference>
<dbReference type="PROSITE" id="PS50850">
    <property type="entry name" value="MFS"/>
    <property type="match status" value="1"/>
</dbReference>
<dbReference type="InterPro" id="IPR011701">
    <property type="entry name" value="MFS"/>
</dbReference>
<evidence type="ECO:0000256" key="5">
    <source>
        <dbReference type="SAM" id="MobiDB-lite"/>
    </source>
</evidence>
<evidence type="ECO:0000256" key="2">
    <source>
        <dbReference type="ARBA" id="ARBA00022692"/>
    </source>
</evidence>
<dbReference type="Proteomes" id="UP000193240">
    <property type="component" value="Unassembled WGS sequence"/>
</dbReference>
<dbReference type="CDD" id="cd17476">
    <property type="entry name" value="MFS_Amf1_MDR_like"/>
    <property type="match status" value="1"/>
</dbReference>
<dbReference type="PANTHER" id="PTHR42718:SF1">
    <property type="entry name" value="LOW AFFINITY AMMONIUM TRANSPORTER"/>
    <property type="match status" value="1"/>
</dbReference>
<dbReference type="OMA" id="PMWFFLN"/>
<feature type="transmembrane region" description="Helical" evidence="6">
    <location>
        <begin position="426"/>
        <end position="452"/>
    </location>
</feature>
<feature type="transmembrane region" description="Helical" evidence="6">
    <location>
        <begin position="160"/>
        <end position="185"/>
    </location>
</feature>
<keyword evidence="4 6" id="KW-0472">Membrane</keyword>
<dbReference type="InParanoid" id="A0A1Y2LPF4"/>
<dbReference type="AlphaFoldDB" id="A0A1Y2LPF4"/>
<sequence length="541" mass="58722">MDNPNGSLEPKEELSLSPSSFSSSTSDLSRHPTHASTRLSKNDGDLELARTKSIAETMSPLREFLFVGLLCSAQLVTQAGLVNTVTILHIIGEDLGIDNPGVLSWLVAGYSLTVGTFILLSGRCGDLFGYKPMVMIGFGWFAVWNIVAGTSVYAPGNGGQFLMIFARVLSGIGPAILLPNALGLLGATYPEGRRKDMVFSLFGGCAPTGAVLGGTFAGLWSLLWWPWTFWTFGIALACLGGMSYWILPAVPLKEEEQGLTFTQRLHELDLLGATVGITAMILFNFAWNQAPGFGWEQPYIYALLIVGFLLFPVFFWIELRVSEHPLIPFDALKTDVIFVMVCEMCGWAAFGIFIYYFIQILQQLRGTSPLLTMAQICPVTISGLVAAITTGHVISRIGPGWVMLISMCAFTIGSIVVATMPAHQTYWAQAFVVTLIMPWGMDMSFPAGTLIMSNAVEKRHQGMAASLVNTVVNYSISIGVGIAGTVETHINNGGLTEEDELRGYRAAMYLGIGFGAMGIVTSLLFLLKMRIREKQMTNVSP</sequence>
<feature type="transmembrane region" description="Helical" evidence="6">
    <location>
        <begin position="227"/>
        <end position="247"/>
    </location>
</feature>
<feature type="compositionally biased region" description="Low complexity" evidence="5">
    <location>
        <begin position="15"/>
        <end position="27"/>
    </location>
</feature>
<feature type="transmembrane region" description="Helical" evidence="6">
    <location>
        <begin position="337"/>
        <end position="358"/>
    </location>
</feature>
<feature type="transmembrane region" description="Helical" evidence="6">
    <location>
        <begin position="464"/>
        <end position="486"/>
    </location>
</feature>
<evidence type="ECO:0000259" key="7">
    <source>
        <dbReference type="PROSITE" id="PS50850"/>
    </source>
</evidence>
<feature type="transmembrane region" description="Helical" evidence="6">
    <location>
        <begin position="299"/>
        <end position="317"/>
    </location>
</feature>
<evidence type="ECO:0000256" key="6">
    <source>
        <dbReference type="SAM" id="Phobius"/>
    </source>
</evidence>
<feature type="domain" description="Major facilitator superfamily (MFS) profile" evidence="7">
    <location>
        <begin position="64"/>
        <end position="530"/>
    </location>
</feature>
<reference evidence="8 9" key="1">
    <citation type="journal article" date="2017" name="Genome Announc.">
        <title>Genome sequence of the saprophytic ascomycete Epicoccum nigrum ICMP 19927 strain isolated from New Zealand.</title>
        <authorList>
            <person name="Fokin M."/>
            <person name="Fleetwood D."/>
            <person name="Weir B.S."/>
            <person name="Villas-Boas S.G."/>
        </authorList>
    </citation>
    <scope>NUCLEOTIDE SEQUENCE [LARGE SCALE GENOMIC DNA]</scope>
    <source>
        <strain evidence="8 9">ICMP 19927</strain>
    </source>
</reference>
<dbReference type="Pfam" id="PF07690">
    <property type="entry name" value="MFS_1"/>
    <property type="match status" value="1"/>
</dbReference>
<evidence type="ECO:0000313" key="9">
    <source>
        <dbReference type="Proteomes" id="UP000193240"/>
    </source>
</evidence>
<keyword evidence="2 6" id="KW-0812">Transmembrane</keyword>
<feature type="transmembrane region" description="Helical" evidence="6">
    <location>
        <begin position="133"/>
        <end position="154"/>
    </location>
</feature>